<comment type="similarity">
    <text evidence="14">Belongs to the MurCDEF family.</text>
</comment>
<keyword evidence="5 14" id="KW-0436">Ligase</keyword>
<evidence type="ECO:0000256" key="6">
    <source>
        <dbReference type="ARBA" id="ARBA00022618"/>
    </source>
</evidence>
<accession>A0A0D8HMA7</accession>
<dbReference type="GO" id="GO:0005524">
    <property type="term" value="F:ATP binding"/>
    <property type="evidence" value="ECO:0007669"/>
    <property type="project" value="UniProtKB-UniRule"/>
</dbReference>
<evidence type="ECO:0000256" key="8">
    <source>
        <dbReference type="ARBA" id="ARBA00022840"/>
    </source>
</evidence>
<gene>
    <name evidence="14 18" type="primary">murC</name>
    <name evidence="18" type="ORF">AXFE_00900</name>
</gene>
<dbReference type="Proteomes" id="UP000032360">
    <property type="component" value="Unassembled WGS sequence"/>
</dbReference>
<dbReference type="Pfam" id="PF01225">
    <property type="entry name" value="Mur_ligase"/>
    <property type="match status" value="1"/>
</dbReference>
<evidence type="ECO:0000256" key="2">
    <source>
        <dbReference type="ARBA" id="ARBA00004752"/>
    </source>
</evidence>
<keyword evidence="19" id="KW-1185">Reference proteome</keyword>
<dbReference type="PATRIC" id="fig|1280514.3.peg.126"/>
<dbReference type="InterPro" id="IPR000713">
    <property type="entry name" value="Mur_ligase_N"/>
</dbReference>
<evidence type="ECO:0000259" key="17">
    <source>
        <dbReference type="Pfam" id="PF08245"/>
    </source>
</evidence>
<dbReference type="InterPro" id="IPR036565">
    <property type="entry name" value="Mur-like_cat_sf"/>
</dbReference>
<sequence length="464" mass="49666">MKDLVMPERVHIVGIGGAGMSAIAMVLSERGVEVSGSDLKASSSFERLRGYGVELYLGHQSSNVRDAQVVVISSAIRQSNPEVLAALQKGIPVLDRSEFFPILLGDSKVIGVAGTHGKTTTTSMLTLCLLAGGLSPSYIIGGELNETGTSAAKGAGDYFVIEADESDKSFMALGAYGVVVGNLEPDHIENYNGYEDLKDHFFRFVKNAEGPKLIGSYLGDVGDLLSIEGVKTFGVRETDDFCISNVSFGEYQTHFDLNQRGSVSQRVELVVPGMHNALNAAGAIAMAVSLGVGIEVAANSLLEFTGVSRRYQRKGEVRGVQFIDDYAHLPSEIRAVIEATRAQWPHSRIVVAFQPHRYSRTARLADEFGDALAGGDLVIIGDVYSAGEDQIPGVSGELIAVHMNTNHPNVEVLYHPSRSDMADFSLALISEGDIFLTLGAGDITSLAQEMIDRAGLRRDGAQRG</sequence>
<evidence type="ECO:0000259" key="16">
    <source>
        <dbReference type="Pfam" id="PF02875"/>
    </source>
</evidence>
<evidence type="ECO:0000256" key="12">
    <source>
        <dbReference type="ARBA" id="ARBA00023316"/>
    </source>
</evidence>
<evidence type="ECO:0000259" key="15">
    <source>
        <dbReference type="Pfam" id="PF01225"/>
    </source>
</evidence>
<dbReference type="EC" id="6.3.2.8" evidence="3 14"/>
<reference evidence="18 19" key="1">
    <citation type="submission" date="2015-01" db="EMBL/GenBank/DDBJ databases">
        <title>Draft genome of the acidophilic iron oxidizer Acidithrix ferrooxidans strain Py-F3.</title>
        <authorList>
            <person name="Poehlein A."/>
            <person name="Eisen S."/>
            <person name="Schloemann M."/>
            <person name="Johnson B.D."/>
            <person name="Daniel R."/>
            <person name="Muehling M."/>
        </authorList>
    </citation>
    <scope>NUCLEOTIDE SEQUENCE [LARGE SCALE GENOMIC DNA]</scope>
    <source>
        <strain evidence="18 19">Py-F3</strain>
    </source>
</reference>
<keyword evidence="8 14" id="KW-0067">ATP-binding</keyword>
<dbReference type="InterPro" id="IPR004101">
    <property type="entry name" value="Mur_ligase_C"/>
</dbReference>
<evidence type="ECO:0000256" key="5">
    <source>
        <dbReference type="ARBA" id="ARBA00022598"/>
    </source>
</evidence>
<dbReference type="Pfam" id="PF02875">
    <property type="entry name" value="Mur_ligase_C"/>
    <property type="match status" value="1"/>
</dbReference>
<dbReference type="GO" id="GO:0051301">
    <property type="term" value="P:cell division"/>
    <property type="evidence" value="ECO:0007669"/>
    <property type="project" value="UniProtKB-KW"/>
</dbReference>
<evidence type="ECO:0000256" key="10">
    <source>
        <dbReference type="ARBA" id="ARBA00022984"/>
    </source>
</evidence>
<dbReference type="InterPro" id="IPR013221">
    <property type="entry name" value="Mur_ligase_cen"/>
</dbReference>
<comment type="function">
    <text evidence="14">Cell wall formation.</text>
</comment>
<dbReference type="AlphaFoldDB" id="A0A0D8HMA7"/>
<dbReference type="SUPFAM" id="SSF53623">
    <property type="entry name" value="MurD-like peptide ligases, catalytic domain"/>
    <property type="match status" value="1"/>
</dbReference>
<dbReference type="Pfam" id="PF08245">
    <property type="entry name" value="Mur_ligase_M"/>
    <property type="match status" value="1"/>
</dbReference>
<organism evidence="18 19">
    <name type="scientific">Acidithrix ferrooxidans</name>
    <dbReference type="NCBI Taxonomy" id="1280514"/>
    <lineage>
        <taxon>Bacteria</taxon>
        <taxon>Bacillati</taxon>
        <taxon>Actinomycetota</taxon>
        <taxon>Acidimicrobiia</taxon>
        <taxon>Acidimicrobiales</taxon>
        <taxon>Acidimicrobiaceae</taxon>
        <taxon>Acidithrix</taxon>
    </lineage>
</organism>
<evidence type="ECO:0000256" key="13">
    <source>
        <dbReference type="ARBA" id="ARBA00047833"/>
    </source>
</evidence>
<dbReference type="EMBL" id="JXYS01000001">
    <property type="protein sequence ID" value="KJF19053.1"/>
    <property type="molecule type" value="Genomic_DNA"/>
</dbReference>
<dbReference type="PANTHER" id="PTHR43445">
    <property type="entry name" value="UDP-N-ACETYLMURAMATE--L-ALANINE LIGASE-RELATED"/>
    <property type="match status" value="1"/>
</dbReference>
<dbReference type="Gene3D" id="3.90.190.20">
    <property type="entry name" value="Mur ligase, C-terminal domain"/>
    <property type="match status" value="1"/>
</dbReference>
<protein>
    <recommendedName>
        <fullName evidence="3 14">UDP-N-acetylmuramate--L-alanine ligase</fullName>
        <ecNumber evidence="3 14">6.3.2.8</ecNumber>
    </recommendedName>
    <alternativeName>
        <fullName evidence="14">UDP-N-acetylmuramoyl-L-alanine synthetase</fullName>
    </alternativeName>
</protein>
<dbReference type="OrthoDB" id="9804126at2"/>
<keyword evidence="9 14" id="KW-0133">Cell shape</keyword>
<evidence type="ECO:0000313" key="18">
    <source>
        <dbReference type="EMBL" id="KJF19053.1"/>
    </source>
</evidence>
<evidence type="ECO:0000256" key="11">
    <source>
        <dbReference type="ARBA" id="ARBA00023306"/>
    </source>
</evidence>
<dbReference type="GO" id="GO:0008763">
    <property type="term" value="F:UDP-N-acetylmuramate-L-alanine ligase activity"/>
    <property type="evidence" value="ECO:0007669"/>
    <property type="project" value="UniProtKB-UniRule"/>
</dbReference>
<dbReference type="HAMAP" id="MF_00046">
    <property type="entry name" value="MurC"/>
    <property type="match status" value="1"/>
</dbReference>
<name>A0A0D8HMA7_9ACTN</name>
<dbReference type="SUPFAM" id="SSF53244">
    <property type="entry name" value="MurD-like peptide ligases, peptide-binding domain"/>
    <property type="match status" value="1"/>
</dbReference>
<evidence type="ECO:0000256" key="1">
    <source>
        <dbReference type="ARBA" id="ARBA00004496"/>
    </source>
</evidence>
<keyword evidence="12 14" id="KW-0961">Cell wall biogenesis/degradation</keyword>
<dbReference type="SUPFAM" id="SSF51984">
    <property type="entry name" value="MurCD N-terminal domain"/>
    <property type="match status" value="1"/>
</dbReference>
<dbReference type="GO" id="GO:0071555">
    <property type="term" value="P:cell wall organization"/>
    <property type="evidence" value="ECO:0007669"/>
    <property type="project" value="UniProtKB-KW"/>
</dbReference>
<comment type="subcellular location">
    <subcellularLocation>
        <location evidence="1 14">Cytoplasm</location>
    </subcellularLocation>
</comment>
<keyword evidence="4 14" id="KW-0963">Cytoplasm</keyword>
<evidence type="ECO:0000256" key="9">
    <source>
        <dbReference type="ARBA" id="ARBA00022960"/>
    </source>
</evidence>
<keyword evidence="7 14" id="KW-0547">Nucleotide-binding</keyword>
<evidence type="ECO:0000256" key="7">
    <source>
        <dbReference type="ARBA" id="ARBA00022741"/>
    </source>
</evidence>
<dbReference type="UniPathway" id="UPA00219"/>
<keyword evidence="6 14" id="KW-0132">Cell division</keyword>
<dbReference type="STRING" id="1280514.AXFE_00900"/>
<dbReference type="InterPro" id="IPR050061">
    <property type="entry name" value="MurCDEF_pg_biosynth"/>
</dbReference>
<comment type="caution">
    <text evidence="18">The sequence shown here is derived from an EMBL/GenBank/DDBJ whole genome shotgun (WGS) entry which is preliminary data.</text>
</comment>
<dbReference type="NCBIfam" id="TIGR01082">
    <property type="entry name" value="murC"/>
    <property type="match status" value="1"/>
</dbReference>
<evidence type="ECO:0000256" key="3">
    <source>
        <dbReference type="ARBA" id="ARBA00012211"/>
    </source>
</evidence>
<evidence type="ECO:0000313" key="19">
    <source>
        <dbReference type="Proteomes" id="UP000032360"/>
    </source>
</evidence>
<evidence type="ECO:0000256" key="14">
    <source>
        <dbReference type="HAMAP-Rule" id="MF_00046"/>
    </source>
</evidence>
<dbReference type="GO" id="GO:0005737">
    <property type="term" value="C:cytoplasm"/>
    <property type="evidence" value="ECO:0007669"/>
    <property type="project" value="UniProtKB-SubCell"/>
</dbReference>
<evidence type="ECO:0000256" key="4">
    <source>
        <dbReference type="ARBA" id="ARBA00022490"/>
    </source>
</evidence>
<feature type="binding site" evidence="14">
    <location>
        <begin position="114"/>
        <end position="120"/>
    </location>
    <ligand>
        <name>ATP</name>
        <dbReference type="ChEBI" id="CHEBI:30616"/>
    </ligand>
</feature>
<dbReference type="InterPro" id="IPR036615">
    <property type="entry name" value="Mur_ligase_C_dom_sf"/>
</dbReference>
<dbReference type="Gene3D" id="3.40.50.720">
    <property type="entry name" value="NAD(P)-binding Rossmann-like Domain"/>
    <property type="match status" value="1"/>
</dbReference>
<keyword evidence="11 14" id="KW-0131">Cell cycle</keyword>
<comment type="catalytic activity">
    <reaction evidence="13 14">
        <text>UDP-N-acetyl-alpha-D-muramate + L-alanine + ATP = UDP-N-acetyl-alpha-D-muramoyl-L-alanine + ADP + phosphate + H(+)</text>
        <dbReference type="Rhea" id="RHEA:23372"/>
        <dbReference type="ChEBI" id="CHEBI:15378"/>
        <dbReference type="ChEBI" id="CHEBI:30616"/>
        <dbReference type="ChEBI" id="CHEBI:43474"/>
        <dbReference type="ChEBI" id="CHEBI:57972"/>
        <dbReference type="ChEBI" id="CHEBI:70757"/>
        <dbReference type="ChEBI" id="CHEBI:83898"/>
        <dbReference type="ChEBI" id="CHEBI:456216"/>
        <dbReference type="EC" id="6.3.2.8"/>
    </reaction>
</comment>
<feature type="domain" description="Mur ligase central" evidence="17">
    <location>
        <begin position="112"/>
        <end position="287"/>
    </location>
</feature>
<dbReference type="Gene3D" id="3.40.1190.10">
    <property type="entry name" value="Mur-like, catalytic domain"/>
    <property type="match status" value="1"/>
</dbReference>
<dbReference type="PANTHER" id="PTHR43445:SF3">
    <property type="entry name" value="UDP-N-ACETYLMURAMATE--L-ALANINE LIGASE"/>
    <property type="match status" value="1"/>
</dbReference>
<comment type="pathway">
    <text evidence="2 14">Cell wall biogenesis; peptidoglycan biosynthesis.</text>
</comment>
<feature type="domain" description="Mur ligase C-terminal" evidence="16">
    <location>
        <begin position="309"/>
        <end position="441"/>
    </location>
</feature>
<dbReference type="InterPro" id="IPR005758">
    <property type="entry name" value="UDP-N-AcMur_Ala_ligase_MurC"/>
</dbReference>
<dbReference type="GO" id="GO:0008360">
    <property type="term" value="P:regulation of cell shape"/>
    <property type="evidence" value="ECO:0007669"/>
    <property type="project" value="UniProtKB-KW"/>
</dbReference>
<keyword evidence="10 14" id="KW-0573">Peptidoglycan synthesis</keyword>
<proteinExistence type="inferred from homology"/>
<dbReference type="RefSeq" id="WP_052603929.1">
    <property type="nucleotide sequence ID" value="NZ_JXYS01000001.1"/>
</dbReference>
<dbReference type="GO" id="GO:0009252">
    <property type="term" value="P:peptidoglycan biosynthetic process"/>
    <property type="evidence" value="ECO:0007669"/>
    <property type="project" value="UniProtKB-UniRule"/>
</dbReference>
<feature type="domain" description="Mur ligase N-terminal catalytic" evidence="15">
    <location>
        <begin position="10"/>
        <end position="103"/>
    </location>
</feature>